<dbReference type="PANTHER" id="PTHR23150:SF19">
    <property type="entry name" value="FORMYLGLYCINE-GENERATING ENZYME"/>
    <property type="match status" value="1"/>
</dbReference>
<dbReference type="EMBL" id="PUHZ01000023">
    <property type="protein sequence ID" value="PQO43604.1"/>
    <property type="molecule type" value="Genomic_DNA"/>
</dbReference>
<keyword evidence="1" id="KW-0732">Signal</keyword>
<dbReference type="AlphaFoldDB" id="A0A2S8GHW2"/>
<dbReference type="PANTHER" id="PTHR23150">
    <property type="entry name" value="SULFATASE MODIFYING FACTOR 1, 2"/>
    <property type="match status" value="1"/>
</dbReference>
<protein>
    <recommendedName>
        <fullName evidence="2">Sulfatase-modifying factor enzyme-like domain-containing protein</fullName>
    </recommendedName>
</protein>
<accession>A0A2S8GHW2</accession>
<evidence type="ECO:0000256" key="1">
    <source>
        <dbReference type="SAM" id="SignalP"/>
    </source>
</evidence>
<feature type="signal peptide" evidence="1">
    <location>
        <begin position="1"/>
        <end position="22"/>
    </location>
</feature>
<feature type="chain" id="PRO_5015584137" description="Sulfatase-modifying factor enzyme-like domain-containing protein" evidence="1">
    <location>
        <begin position="23"/>
        <end position="309"/>
    </location>
</feature>
<dbReference type="OrthoDB" id="9812426at2"/>
<dbReference type="InterPro" id="IPR042095">
    <property type="entry name" value="SUMF_sf"/>
</dbReference>
<dbReference type="Gene3D" id="3.90.1580.10">
    <property type="entry name" value="paralog of FGE (formylglycine-generating enzyme)"/>
    <property type="match status" value="1"/>
</dbReference>
<dbReference type="Pfam" id="PF03781">
    <property type="entry name" value="FGE-sulfatase"/>
    <property type="match status" value="1"/>
</dbReference>
<evidence type="ECO:0000313" key="3">
    <source>
        <dbReference type="EMBL" id="PQO43604.1"/>
    </source>
</evidence>
<name>A0A2S8GHW2_9BACT</name>
<feature type="domain" description="Sulfatase-modifying factor enzyme-like" evidence="2">
    <location>
        <begin position="41"/>
        <end position="299"/>
    </location>
</feature>
<dbReference type="RefSeq" id="WP_105337889.1">
    <property type="nucleotide sequence ID" value="NZ_PUHZ01000023.1"/>
</dbReference>
<gene>
    <name evidence="3" type="ORF">C5Y93_23430</name>
</gene>
<sequence length="309" mass="34182">MARFLFAFAFACFFASDSPLLAEDRLKGDAVETTPIAANIEFVRIAPGSFVMGFSSEKRAGIDEAPRHHVQISKPFFAGKFEVTIGQILDWLNSTDVKPQEDWVDLTAVDCPIRKSEGNFVLNTESRFGKSLNHPIVGISWNGANAFCQWCSLKDPNFRYRLPTEAEWEYIARSGKTTDFPWGGWTCNGARANIDGSNHQNSIPGGISKGATIAVGSYNPNDWGLYDTVGNAKEWCADWYGEEYYSTSPKIDPKGPLRGKQRVVRGGGWRSIEGTATNSFRLLPEYPNVLTNEIGFRVVADEKVVGSSD</sequence>
<organism evidence="3 4">
    <name type="scientific">Blastopirellula marina</name>
    <dbReference type="NCBI Taxonomy" id="124"/>
    <lineage>
        <taxon>Bacteria</taxon>
        <taxon>Pseudomonadati</taxon>
        <taxon>Planctomycetota</taxon>
        <taxon>Planctomycetia</taxon>
        <taxon>Pirellulales</taxon>
        <taxon>Pirellulaceae</taxon>
        <taxon>Blastopirellula</taxon>
    </lineage>
</organism>
<proteinExistence type="predicted"/>
<dbReference type="Proteomes" id="UP000237819">
    <property type="component" value="Unassembled WGS sequence"/>
</dbReference>
<dbReference type="InterPro" id="IPR005532">
    <property type="entry name" value="SUMF_dom"/>
</dbReference>
<reference evidence="3 4" key="1">
    <citation type="submission" date="2018-02" db="EMBL/GenBank/DDBJ databases">
        <title>Comparative genomes isolates from brazilian mangrove.</title>
        <authorList>
            <person name="Araujo J.E."/>
            <person name="Taketani R.G."/>
            <person name="Silva M.C.P."/>
            <person name="Loureco M.V."/>
            <person name="Andreote F.D."/>
        </authorList>
    </citation>
    <scope>NUCLEOTIDE SEQUENCE [LARGE SCALE GENOMIC DNA]</scope>
    <source>
        <strain evidence="3 4">Nap-Phe MGV</strain>
    </source>
</reference>
<evidence type="ECO:0000259" key="2">
    <source>
        <dbReference type="Pfam" id="PF03781"/>
    </source>
</evidence>
<dbReference type="GO" id="GO:0120147">
    <property type="term" value="F:formylglycine-generating oxidase activity"/>
    <property type="evidence" value="ECO:0007669"/>
    <property type="project" value="TreeGrafter"/>
</dbReference>
<comment type="caution">
    <text evidence="3">The sequence shown here is derived from an EMBL/GenBank/DDBJ whole genome shotgun (WGS) entry which is preliminary data.</text>
</comment>
<dbReference type="InterPro" id="IPR016187">
    <property type="entry name" value="CTDL_fold"/>
</dbReference>
<evidence type="ECO:0000313" key="4">
    <source>
        <dbReference type="Proteomes" id="UP000237819"/>
    </source>
</evidence>
<dbReference type="SUPFAM" id="SSF56436">
    <property type="entry name" value="C-type lectin-like"/>
    <property type="match status" value="1"/>
</dbReference>
<dbReference type="InterPro" id="IPR051043">
    <property type="entry name" value="Sulfatase_Mod_Factor_Kinase"/>
</dbReference>